<name>A0ABQ5Q059_9BACT</name>
<dbReference type="EMBL" id="BSDC01000003">
    <property type="protein sequence ID" value="GLH67776.1"/>
    <property type="molecule type" value="Genomic_DNA"/>
</dbReference>
<organism evidence="2 3">
    <name type="scientific">Geothrix edaphica</name>
    <dbReference type="NCBI Taxonomy" id="2927976"/>
    <lineage>
        <taxon>Bacteria</taxon>
        <taxon>Pseudomonadati</taxon>
        <taxon>Acidobacteriota</taxon>
        <taxon>Holophagae</taxon>
        <taxon>Holophagales</taxon>
        <taxon>Holophagaceae</taxon>
        <taxon>Geothrix</taxon>
    </lineage>
</organism>
<evidence type="ECO:0000313" key="2">
    <source>
        <dbReference type="EMBL" id="GLH67776.1"/>
    </source>
</evidence>
<keyword evidence="1" id="KW-0732">Signal</keyword>
<comment type="caution">
    <text evidence="2">The sequence shown here is derived from an EMBL/GenBank/DDBJ whole genome shotgun (WGS) entry which is preliminary data.</text>
</comment>
<evidence type="ECO:0008006" key="4">
    <source>
        <dbReference type="Google" id="ProtNLM"/>
    </source>
</evidence>
<evidence type="ECO:0000313" key="3">
    <source>
        <dbReference type="Proteomes" id="UP001165044"/>
    </source>
</evidence>
<sequence length="199" mass="21031">MRSLALPLLLLAGSGLLAQSPTLNGGLQAGLNFPVGDFADKKDGGYYVGANGGLGVHFGGHLDLNFTQHHQLRLILNANGFASKEQTLFGSTQQNTFSVAQLGADYVFNATSPVQGGYFLVGLNVNKVKATYELAGYPDVEANQSGRLGLRVGGGYTFNRIFSLEGHLNSVSVEKNGADGLGMDSLTWLSVSAVFRFGR</sequence>
<reference evidence="2" key="1">
    <citation type="journal article" date="2023" name="Antonie Van Leeuwenhoek">
        <title>Mesoterricola silvestris gen. nov., sp. nov., Mesoterricola sediminis sp. nov., Geothrix oryzae sp. nov., Geothrix edaphica sp. nov., Geothrix rubra sp. nov., and Geothrix limicola sp. nov., six novel members of Acidobacteriota isolated from soils.</title>
        <authorList>
            <person name="Itoh H."/>
            <person name="Sugisawa Y."/>
            <person name="Mise K."/>
            <person name="Xu Z."/>
            <person name="Kuniyasu M."/>
            <person name="Ushijima N."/>
            <person name="Kawano K."/>
            <person name="Kobayashi E."/>
            <person name="Shiratori Y."/>
            <person name="Masuda Y."/>
            <person name="Senoo K."/>
        </authorList>
    </citation>
    <scope>NUCLEOTIDE SEQUENCE</scope>
    <source>
        <strain evidence="2">Red802</strain>
    </source>
</reference>
<feature type="chain" id="PRO_5047285865" description="Outer membrane protein beta-barrel domain-containing protein" evidence="1">
    <location>
        <begin position="19"/>
        <end position="199"/>
    </location>
</feature>
<evidence type="ECO:0000256" key="1">
    <source>
        <dbReference type="SAM" id="SignalP"/>
    </source>
</evidence>
<dbReference type="RefSeq" id="WP_285609161.1">
    <property type="nucleotide sequence ID" value="NZ_BSDC01000003.1"/>
</dbReference>
<accession>A0ABQ5Q059</accession>
<proteinExistence type="predicted"/>
<dbReference type="Proteomes" id="UP001165044">
    <property type="component" value="Unassembled WGS sequence"/>
</dbReference>
<keyword evidence="3" id="KW-1185">Reference proteome</keyword>
<feature type="signal peptide" evidence="1">
    <location>
        <begin position="1"/>
        <end position="18"/>
    </location>
</feature>
<gene>
    <name evidence="2" type="ORF">GETHED_21400</name>
</gene>
<protein>
    <recommendedName>
        <fullName evidence="4">Outer membrane protein beta-barrel domain-containing protein</fullName>
    </recommendedName>
</protein>